<feature type="binding site" evidence="6">
    <location>
        <position position="110"/>
    </location>
    <ligand>
        <name>(6S)-NADPHX</name>
        <dbReference type="ChEBI" id="CHEBI:64076"/>
    </ligand>
</feature>
<dbReference type="PROSITE" id="PS51383">
    <property type="entry name" value="YJEF_C_3"/>
    <property type="match status" value="1"/>
</dbReference>
<feature type="binding site" evidence="6">
    <location>
        <position position="221"/>
    </location>
    <ligand>
        <name>AMP</name>
        <dbReference type="ChEBI" id="CHEBI:456215"/>
    </ligand>
</feature>
<proteinExistence type="inferred from homology"/>
<dbReference type="GO" id="GO:0046496">
    <property type="term" value="P:nicotinamide nucleotide metabolic process"/>
    <property type="evidence" value="ECO:0007669"/>
    <property type="project" value="UniProtKB-UniRule"/>
</dbReference>
<comment type="catalytic activity">
    <reaction evidence="6">
        <text>(6S)-NADPHX + ADP = AMP + phosphate + NADPH + H(+)</text>
        <dbReference type="Rhea" id="RHEA:32235"/>
        <dbReference type="ChEBI" id="CHEBI:15378"/>
        <dbReference type="ChEBI" id="CHEBI:43474"/>
        <dbReference type="ChEBI" id="CHEBI:57783"/>
        <dbReference type="ChEBI" id="CHEBI:64076"/>
        <dbReference type="ChEBI" id="CHEBI:456215"/>
        <dbReference type="ChEBI" id="CHEBI:456216"/>
        <dbReference type="EC" id="4.2.1.136"/>
    </reaction>
</comment>
<dbReference type="Pfam" id="PF01256">
    <property type="entry name" value="Carb_kinase"/>
    <property type="match status" value="1"/>
</dbReference>
<dbReference type="InterPro" id="IPR000631">
    <property type="entry name" value="CARKD"/>
</dbReference>
<dbReference type="EC" id="4.2.1.136" evidence="6"/>
<keyword evidence="8" id="KW-0418">Kinase</keyword>
<comment type="similarity">
    <text evidence="6">Belongs to the NnrD/CARKD family.</text>
</comment>
<dbReference type="Proteomes" id="UP000009375">
    <property type="component" value="Unassembled WGS sequence"/>
</dbReference>
<evidence type="ECO:0000256" key="1">
    <source>
        <dbReference type="ARBA" id="ARBA00022741"/>
    </source>
</evidence>
<dbReference type="GO" id="GO:0005524">
    <property type="term" value="F:ATP binding"/>
    <property type="evidence" value="ECO:0007669"/>
    <property type="project" value="UniProtKB-KW"/>
</dbReference>
<dbReference type="CDD" id="cd01171">
    <property type="entry name" value="YXKO-related"/>
    <property type="match status" value="1"/>
</dbReference>
<dbReference type="InterPro" id="IPR029056">
    <property type="entry name" value="Ribokinase-like"/>
</dbReference>
<dbReference type="SUPFAM" id="SSF53613">
    <property type="entry name" value="Ribokinase-like"/>
    <property type="match status" value="1"/>
</dbReference>
<evidence type="ECO:0000259" key="7">
    <source>
        <dbReference type="PROSITE" id="PS51383"/>
    </source>
</evidence>
<reference evidence="8 9" key="1">
    <citation type="journal article" date="2010" name="Proc. Natl. Acad. Sci. U.S.A.">
        <title>Enigmatic, ultrasmall, uncultivated Archaea.</title>
        <authorList>
            <person name="Baker B.J."/>
            <person name="Comolli L.R."/>
            <person name="Dick G.J."/>
            <person name="Hauser L.J."/>
            <person name="Hyatt D."/>
            <person name="Dill B.D."/>
            <person name="Land M.L."/>
            <person name="Verberkmoes N.C."/>
            <person name="Hettich R.L."/>
            <person name="Banfield J.F."/>
        </authorList>
    </citation>
    <scope>NUCLEOTIDE SEQUENCE [LARGE SCALE GENOMIC DNA]</scope>
</reference>
<dbReference type="HAMAP" id="MF_01965">
    <property type="entry name" value="NADHX_dehydratase"/>
    <property type="match status" value="1"/>
</dbReference>
<comment type="cofactor">
    <cofactor evidence="6">
        <name>Mg(2+)</name>
        <dbReference type="ChEBI" id="CHEBI:18420"/>
    </cofactor>
</comment>
<keyword evidence="3 6" id="KW-0521">NADP</keyword>
<comment type="function">
    <text evidence="6">Catalyzes the dehydration of the S-form of NAD(P)HX at the expense of ADP, which is converted to AMP. Together with NAD(P)HX epimerase, which catalyzes the epimerization of the S- and R-forms, the enzyme allows the repair of both epimers of NAD(P)HX, a damaged form of NAD(P)H that is a result of enzymatic or heat-dependent hydration.</text>
</comment>
<evidence type="ECO:0000256" key="2">
    <source>
        <dbReference type="ARBA" id="ARBA00022840"/>
    </source>
</evidence>
<keyword evidence="1 6" id="KW-0547">Nucleotide-binding</keyword>
<feature type="domain" description="YjeF C-terminal" evidence="7">
    <location>
        <begin position="7"/>
        <end position="280"/>
    </location>
</feature>
<dbReference type="Gene3D" id="3.40.1190.20">
    <property type="match status" value="1"/>
</dbReference>
<organism evidence="8 9">
    <name type="scientific">Candidatus Parvarchaeum acidiphilum ARMAN-4</name>
    <dbReference type="NCBI Taxonomy" id="662760"/>
    <lineage>
        <taxon>Archaea</taxon>
        <taxon>Candidatus Parvarchaeota</taxon>
        <taxon>Candidatus Parvarchaeum</taxon>
    </lineage>
</organism>
<comment type="caution">
    <text evidence="6">Lacks conserved residue(s) required for the propagation of feature annotation.</text>
</comment>
<evidence type="ECO:0000256" key="6">
    <source>
        <dbReference type="HAMAP-Rule" id="MF_01965"/>
    </source>
</evidence>
<dbReference type="PANTHER" id="PTHR12592">
    <property type="entry name" value="ATP-DEPENDENT (S)-NAD(P)H-HYDRATE DEHYDRATASE FAMILY MEMBER"/>
    <property type="match status" value="1"/>
</dbReference>
<evidence type="ECO:0000313" key="9">
    <source>
        <dbReference type="Proteomes" id="UP000009375"/>
    </source>
</evidence>
<dbReference type="GO" id="GO:0052855">
    <property type="term" value="F:ADP-dependent NAD(P)H-hydrate dehydratase activity"/>
    <property type="evidence" value="ECO:0007669"/>
    <property type="project" value="UniProtKB-UniRule"/>
</dbReference>
<protein>
    <recommendedName>
        <fullName evidence="6">ADP-dependent (S)-NAD(P)H-hydrate dehydratase</fullName>
        <ecNumber evidence="6">4.2.1.136</ecNumber>
    </recommendedName>
    <alternativeName>
        <fullName evidence="6">ADP-dependent NAD(P)HX dehydratase</fullName>
    </alternativeName>
</protein>
<evidence type="ECO:0000313" key="8">
    <source>
        <dbReference type="EMBL" id="EEZ93159.1"/>
    </source>
</evidence>
<dbReference type="GO" id="GO:0110051">
    <property type="term" value="P:metabolite repair"/>
    <property type="evidence" value="ECO:0007669"/>
    <property type="project" value="TreeGrafter"/>
</dbReference>
<dbReference type="EMBL" id="GG730041">
    <property type="protein sequence ID" value="EEZ93159.1"/>
    <property type="molecule type" value="Genomic_DNA"/>
</dbReference>
<evidence type="ECO:0000256" key="5">
    <source>
        <dbReference type="ARBA" id="ARBA00023239"/>
    </source>
</evidence>
<keyword evidence="2 6" id="KW-0067">ATP-binding</keyword>
<sequence>MIYTTLNEKIIKTIYKKRDNWSHKGDFGKVLIIGGSDVYTGSPAIVALSSIRAGADLTKIIAPKRAADICAGFSPEIITIALDSDKLTSSAFQVIKEEAEKYDVIVIGNGIETGYEQSLLVNKILKEINKKIIVDADAIKMADLSLLGKNMILTPNSNEFNVLFKEEPSKDLEKRIKQVYEKARQFNTTILLKGHVDVISNGEKTFINKTNSVYMTKGGTGDSLAGICSAAVCQDNDLAEAAAAAAFINGYSGRTAAKSERESFSTMHLIDNIEKTINKWRYQ</sequence>
<evidence type="ECO:0000256" key="4">
    <source>
        <dbReference type="ARBA" id="ARBA00023027"/>
    </source>
</evidence>
<evidence type="ECO:0000256" key="3">
    <source>
        <dbReference type="ARBA" id="ARBA00022857"/>
    </source>
</evidence>
<dbReference type="AlphaFoldDB" id="D2EEU8"/>
<comment type="subunit">
    <text evidence="6">Homotetramer.</text>
</comment>
<accession>D2EEU8</accession>
<keyword evidence="5 6" id="KW-0456">Lyase</keyword>
<name>D2EEU8_PARA4</name>
<dbReference type="GO" id="GO:0016301">
    <property type="term" value="F:kinase activity"/>
    <property type="evidence" value="ECO:0007669"/>
    <property type="project" value="UniProtKB-KW"/>
</dbReference>
<gene>
    <name evidence="6" type="primary">nnrD</name>
    <name evidence="8" type="ORF">BJBARM4_0251</name>
</gene>
<comment type="catalytic activity">
    <reaction evidence="6">
        <text>(6S)-NADHX + ADP = AMP + phosphate + NADH + H(+)</text>
        <dbReference type="Rhea" id="RHEA:32223"/>
        <dbReference type="ChEBI" id="CHEBI:15378"/>
        <dbReference type="ChEBI" id="CHEBI:43474"/>
        <dbReference type="ChEBI" id="CHEBI:57945"/>
        <dbReference type="ChEBI" id="CHEBI:64074"/>
        <dbReference type="ChEBI" id="CHEBI:456215"/>
        <dbReference type="ChEBI" id="CHEBI:456216"/>
        <dbReference type="EC" id="4.2.1.136"/>
    </reaction>
</comment>
<feature type="binding site" evidence="6">
    <location>
        <position position="222"/>
    </location>
    <ligand>
        <name>(6S)-NADPHX</name>
        <dbReference type="ChEBI" id="CHEBI:64076"/>
    </ligand>
</feature>
<keyword evidence="4 6" id="KW-0520">NAD</keyword>
<dbReference type="PANTHER" id="PTHR12592:SF0">
    <property type="entry name" value="ATP-DEPENDENT (S)-NAD(P)H-HYDRATE DEHYDRATASE"/>
    <property type="match status" value="1"/>
</dbReference>
<dbReference type="NCBIfam" id="TIGR00196">
    <property type="entry name" value="yjeF_cterm"/>
    <property type="match status" value="1"/>
</dbReference>
<keyword evidence="8" id="KW-0808">Transferase</keyword>